<protein>
    <submittedName>
        <fullName evidence="9">Cellulase family glycosylhydrolase</fullName>
    </submittedName>
</protein>
<keyword evidence="6" id="KW-0624">Polysaccharide degradation</keyword>
<comment type="caution">
    <text evidence="9">The sequence shown here is derived from an EMBL/GenBank/DDBJ whole genome shotgun (WGS) entry which is preliminary data.</text>
</comment>
<feature type="domain" description="Glycoside hydrolase family 5" evidence="8">
    <location>
        <begin position="30"/>
        <end position="321"/>
    </location>
</feature>
<dbReference type="InterPro" id="IPR001547">
    <property type="entry name" value="Glyco_hydro_5"/>
</dbReference>
<evidence type="ECO:0000256" key="4">
    <source>
        <dbReference type="ARBA" id="ARBA00023277"/>
    </source>
</evidence>
<evidence type="ECO:0000256" key="3">
    <source>
        <dbReference type="ARBA" id="ARBA00023001"/>
    </source>
</evidence>
<dbReference type="Gene3D" id="3.20.20.80">
    <property type="entry name" value="Glycosidases"/>
    <property type="match status" value="1"/>
</dbReference>
<keyword evidence="10" id="KW-1185">Reference proteome</keyword>
<sequence length="335" mass="38123">MKIRILILLMTLAPVFFGIMPSFGQIMLKGINLTGAEKVWETPSLSSRLIIQKLEEVKASGYNAVRIPLALSYLLDDPRTKSELNRVIKAARKLDMHLVLANFGHELSESSFEPKFEMLIENWEEVLKLVPKNPGKLYIEVANEPDLNPDTWYSAVKLFVPRLQGIREDIPLIIGATNFNSMFELSRMEPWNFENLIYTFHFYEPFLFTHQGTPWTGSQNSTVGIPFPFDAGAMPALDPEAKGTPGEVNYRDYEKTGNQIALEDKLGQIASWAEINGVRLWCTEYGVTQNADTESRQNYLRATKKILEEQGIPGFVWEWEGNFGVKDLIEKSPKE</sequence>
<reference evidence="9" key="1">
    <citation type="submission" date="2023-06" db="EMBL/GenBank/DDBJ databases">
        <title>Robiginitalea aurantiacus sp. nov. and Algoriphagus sediminis sp. nov., isolated from coastal sediment.</title>
        <authorList>
            <person name="Zhou Z.Y."/>
            <person name="An J."/>
            <person name="Jia Y.W."/>
            <person name="Du Z.J."/>
        </authorList>
    </citation>
    <scope>NUCLEOTIDE SEQUENCE</scope>
    <source>
        <strain evidence="9">C2-7</strain>
    </source>
</reference>
<proteinExistence type="inferred from homology"/>
<evidence type="ECO:0000256" key="6">
    <source>
        <dbReference type="ARBA" id="ARBA00023326"/>
    </source>
</evidence>
<comment type="similarity">
    <text evidence="1 7">Belongs to the glycosyl hydrolase 5 (cellulase A) family.</text>
</comment>
<dbReference type="Pfam" id="PF00150">
    <property type="entry name" value="Cellulase"/>
    <property type="match status" value="1"/>
</dbReference>
<dbReference type="PANTHER" id="PTHR31297">
    <property type="entry name" value="GLUCAN ENDO-1,6-BETA-GLUCOSIDASE B"/>
    <property type="match status" value="1"/>
</dbReference>
<gene>
    <name evidence="9" type="ORF">QVH07_13425</name>
</gene>
<organism evidence="9 10">
    <name type="scientific">Algoriphagus sediminis</name>
    <dbReference type="NCBI Taxonomy" id="3057113"/>
    <lineage>
        <taxon>Bacteria</taxon>
        <taxon>Pseudomonadati</taxon>
        <taxon>Bacteroidota</taxon>
        <taxon>Cytophagia</taxon>
        <taxon>Cytophagales</taxon>
        <taxon>Cyclobacteriaceae</taxon>
        <taxon>Algoriphagus</taxon>
    </lineage>
</organism>
<accession>A0ABT7YF58</accession>
<dbReference type="PANTHER" id="PTHR31297:SF41">
    <property type="entry name" value="ENDOGLUCANASE, PUTATIVE (AFU_ORTHOLOGUE AFUA_5G01830)-RELATED"/>
    <property type="match status" value="1"/>
</dbReference>
<evidence type="ECO:0000259" key="8">
    <source>
        <dbReference type="Pfam" id="PF00150"/>
    </source>
</evidence>
<keyword evidence="3" id="KW-0136">Cellulose degradation</keyword>
<evidence type="ECO:0000256" key="2">
    <source>
        <dbReference type="ARBA" id="ARBA00022801"/>
    </source>
</evidence>
<keyword evidence="4" id="KW-0119">Carbohydrate metabolism</keyword>
<evidence type="ECO:0000256" key="1">
    <source>
        <dbReference type="ARBA" id="ARBA00005641"/>
    </source>
</evidence>
<dbReference type="EMBL" id="JAUEPH010000005">
    <property type="protein sequence ID" value="MDN3205158.1"/>
    <property type="molecule type" value="Genomic_DNA"/>
</dbReference>
<evidence type="ECO:0000313" key="10">
    <source>
        <dbReference type="Proteomes" id="UP001171916"/>
    </source>
</evidence>
<dbReference type="Proteomes" id="UP001171916">
    <property type="component" value="Unassembled WGS sequence"/>
</dbReference>
<keyword evidence="2 7" id="KW-0378">Hydrolase</keyword>
<dbReference type="RefSeq" id="WP_290001161.1">
    <property type="nucleotide sequence ID" value="NZ_JAUEPH010000005.1"/>
</dbReference>
<evidence type="ECO:0000256" key="5">
    <source>
        <dbReference type="ARBA" id="ARBA00023295"/>
    </source>
</evidence>
<dbReference type="InterPro" id="IPR017853">
    <property type="entry name" value="GH"/>
</dbReference>
<evidence type="ECO:0000313" key="9">
    <source>
        <dbReference type="EMBL" id="MDN3205158.1"/>
    </source>
</evidence>
<evidence type="ECO:0000256" key="7">
    <source>
        <dbReference type="RuleBase" id="RU361153"/>
    </source>
</evidence>
<name>A0ABT7YF58_9BACT</name>
<dbReference type="InterPro" id="IPR050386">
    <property type="entry name" value="Glycosyl_hydrolase_5"/>
</dbReference>
<dbReference type="SUPFAM" id="SSF51445">
    <property type="entry name" value="(Trans)glycosidases"/>
    <property type="match status" value="1"/>
</dbReference>
<keyword evidence="5 7" id="KW-0326">Glycosidase</keyword>